<dbReference type="RefSeq" id="WP_068699198.1">
    <property type="nucleotide sequence ID" value="NZ_CP014167.1"/>
</dbReference>
<reference evidence="1 2" key="1">
    <citation type="submission" date="2016-01" db="EMBL/GenBank/DDBJ databases">
        <title>Complete Genome Sequence of Paenibacillus yonginensis DCY84, a novel Plant Growth-Promoting Bacteria with Elicitation of Induced Systemic Resistance.</title>
        <authorList>
            <person name="Kim Y.J."/>
            <person name="Yang D.C."/>
            <person name="Sukweenadhi J."/>
        </authorList>
    </citation>
    <scope>NUCLEOTIDE SEQUENCE [LARGE SCALE GENOMIC DNA]</scope>
    <source>
        <strain evidence="1 2">DCY84</strain>
    </source>
</reference>
<dbReference type="KEGG" id="pyg:AWM70_19500"/>
<organism evidence="1 2">
    <name type="scientific">Paenibacillus yonginensis</name>
    <dbReference type="NCBI Taxonomy" id="1462996"/>
    <lineage>
        <taxon>Bacteria</taxon>
        <taxon>Bacillati</taxon>
        <taxon>Bacillota</taxon>
        <taxon>Bacilli</taxon>
        <taxon>Bacillales</taxon>
        <taxon>Paenibacillaceae</taxon>
        <taxon>Paenibacillus</taxon>
    </lineage>
</organism>
<dbReference type="EMBL" id="CP014167">
    <property type="protein sequence ID" value="ANS76491.1"/>
    <property type="molecule type" value="Genomic_DNA"/>
</dbReference>
<protein>
    <submittedName>
        <fullName evidence="1">Uncharacterized protein</fullName>
    </submittedName>
</protein>
<evidence type="ECO:0000313" key="2">
    <source>
        <dbReference type="Proteomes" id="UP000092573"/>
    </source>
</evidence>
<keyword evidence="2" id="KW-1185">Reference proteome</keyword>
<dbReference type="Proteomes" id="UP000092573">
    <property type="component" value="Chromosome"/>
</dbReference>
<sequence>MNVEKLKDEKDFFIRYVLNRNIIEGIELLYAFYRYIETLNKVMHIESDKLGRGIRLFTGKE</sequence>
<accession>A0A1B1N4W7</accession>
<proteinExistence type="predicted"/>
<dbReference type="AlphaFoldDB" id="A0A1B1N4W7"/>
<dbReference type="STRING" id="1462996.AWM70_19500"/>
<evidence type="ECO:0000313" key="1">
    <source>
        <dbReference type="EMBL" id="ANS76491.1"/>
    </source>
</evidence>
<name>A0A1B1N4W7_9BACL</name>
<gene>
    <name evidence="1" type="ORF">AWM70_19500</name>
</gene>